<sequence>MWAAQHASVPPRTSAKNLDLSTLTQKSNTPEEPTTYPQPTEMWLGKHQRSIPSQSSDQYQYSVPSLSPRSSISHQQEDDEVSSQASGSTSFSATHYPSQRQGVDRVHVHILAAERYEPSLIDGVEVEVEEADLKSPFINGLDDEPGPGVHDSLISFHTQELNYIDQRRNVGMLDSPPLTARPGGAIQPNDNSENDHDHTSSSLPSSSSSAISQIEPTGPLSNQLHNLFSQITLLESSTPTVMAADHAALQQHTTTLELEKSSLLSKREALYSLRDEDVSNLIKIRGLLCEERRAHEALRKLRDEDLQNVLELRNKLAQATWANQSRLVSSPPSAVSTIGSISYRRMEKAQSLSSAQSSNQDLWQTAKTAALEQRVLELESANADLRQKIEKSGNEIMHSSPSTAAAVASTVGYDQQQQQPGVAALAELGLRAMRERESHSAEIEDVKCENLRLKQQVQKMKYQLETSQAVIECFSQMLKSH</sequence>
<keyword evidence="1" id="KW-0175">Coiled coil</keyword>
<protein>
    <submittedName>
        <fullName evidence="3">Uncharacterized protein</fullName>
    </submittedName>
</protein>
<feature type="compositionally biased region" description="Low complexity" evidence="2">
    <location>
        <begin position="62"/>
        <end position="73"/>
    </location>
</feature>
<gene>
    <name evidence="3" type="ORF">GQ26_0251250</name>
</gene>
<comment type="caution">
    <text evidence="3">The sequence shown here is derived from an EMBL/GenBank/DDBJ whole genome shotgun (WGS) entry which is preliminary data.</text>
</comment>
<feature type="compositionally biased region" description="Low complexity" evidence="2">
    <location>
        <begin position="82"/>
        <end position="94"/>
    </location>
</feature>
<dbReference type="AlphaFoldDB" id="A0A093XIL2"/>
<feature type="coiled-coil region" evidence="1">
    <location>
        <begin position="368"/>
        <end position="395"/>
    </location>
</feature>
<organism evidence="3">
    <name type="scientific">Talaromyces marneffei PM1</name>
    <dbReference type="NCBI Taxonomy" id="1077442"/>
    <lineage>
        <taxon>Eukaryota</taxon>
        <taxon>Fungi</taxon>
        <taxon>Dikarya</taxon>
        <taxon>Ascomycota</taxon>
        <taxon>Pezizomycotina</taxon>
        <taxon>Eurotiomycetes</taxon>
        <taxon>Eurotiomycetidae</taxon>
        <taxon>Eurotiales</taxon>
        <taxon>Trichocomaceae</taxon>
        <taxon>Talaromyces</taxon>
        <taxon>Talaromyces sect. Talaromyces</taxon>
    </lineage>
</organism>
<dbReference type="HOGENOM" id="CLU_604348_0_0_1"/>
<feature type="coiled-coil region" evidence="1">
    <location>
        <begin position="436"/>
        <end position="463"/>
    </location>
</feature>
<feature type="compositionally biased region" description="Low complexity" evidence="2">
    <location>
        <begin position="200"/>
        <end position="212"/>
    </location>
</feature>
<dbReference type="EMBL" id="JPOX01000025">
    <property type="protein sequence ID" value="KFX45038.1"/>
    <property type="molecule type" value="Genomic_DNA"/>
</dbReference>
<feature type="region of interest" description="Disordered" evidence="2">
    <location>
        <begin position="172"/>
        <end position="218"/>
    </location>
</feature>
<feature type="region of interest" description="Disordered" evidence="2">
    <location>
        <begin position="1"/>
        <end position="100"/>
    </location>
</feature>
<evidence type="ECO:0000256" key="1">
    <source>
        <dbReference type="SAM" id="Coils"/>
    </source>
</evidence>
<feature type="compositionally biased region" description="Polar residues" evidence="2">
    <location>
        <begin position="50"/>
        <end position="61"/>
    </location>
</feature>
<reference key="1">
    <citation type="journal article" date="2014" name="PLoS Genet.">
        <title>Signature Gene Expression Reveals Novel Clues to the Molecular Mechanisms of Dimorphic Transition in Penicillium marneffei.</title>
        <authorList>
            <person name="Yang E."/>
            <person name="Wang G."/>
            <person name="Cai J."/>
            <person name="Woo P.C."/>
            <person name="Lau S.K."/>
            <person name="Yuen K.-Y."/>
            <person name="Chow W.-N."/>
            <person name="Lin X."/>
        </authorList>
    </citation>
    <scope>NUCLEOTIDE SEQUENCE [LARGE SCALE GENOMIC DNA]</scope>
    <source>
        <strain>PM1</strain>
    </source>
</reference>
<feature type="compositionally biased region" description="Polar residues" evidence="2">
    <location>
        <begin position="14"/>
        <end position="28"/>
    </location>
</feature>
<name>A0A093XIL2_TALMA</name>
<feature type="compositionally biased region" description="Low complexity" evidence="2">
    <location>
        <begin position="30"/>
        <end position="41"/>
    </location>
</feature>
<evidence type="ECO:0000313" key="3">
    <source>
        <dbReference type="EMBL" id="KFX45038.1"/>
    </source>
</evidence>
<reference evidence="3" key="2">
    <citation type="journal article" date="2014" name="PLoS Genet.">
        <title>Signature gene expression reveals novel clues to the molecular mechanisms of dimorphic transition in Penicillium marneffei.</title>
        <authorList>
            <person name="Yang E."/>
            <person name="Wang G."/>
            <person name="Cai J."/>
            <person name="Woo P.C."/>
            <person name="Lau S.K."/>
            <person name="Yuen K.-Y."/>
            <person name="Chow W.-N."/>
            <person name="Lin X."/>
        </authorList>
    </citation>
    <scope>NUCLEOTIDE SEQUENCE</scope>
    <source>
        <strain evidence="3">PM1</strain>
    </source>
</reference>
<accession>A0A093XIL2</accession>
<evidence type="ECO:0000256" key="2">
    <source>
        <dbReference type="SAM" id="MobiDB-lite"/>
    </source>
</evidence>
<proteinExistence type="predicted"/>
<dbReference type="eggNOG" id="ENOG502SHSK">
    <property type="taxonomic scope" value="Eukaryota"/>
</dbReference>